<evidence type="ECO:0000256" key="1">
    <source>
        <dbReference type="RuleBase" id="RU410713"/>
    </source>
</evidence>
<dbReference type="InterPro" id="IPR005176">
    <property type="entry name" value="PONY_dom"/>
</dbReference>
<dbReference type="AlphaFoldDB" id="A0AA40F824"/>
<feature type="region of interest" description="Disordered" evidence="2">
    <location>
        <begin position="28"/>
        <end position="112"/>
    </location>
</feature>
<comment type="caution">
    <text evidence="4">The sequence shown here is derived from an EMBL/GenBank/DDBJ whole genome shotgun (WGS) entry which is preliminary data.</text>
</comment>
<dbReference type="GO" id="GO:0032182">
    <property type="term" value="F:ubiquitin-like protein binding"/>
    <property type="evidence" value="ECO:0007669"/>
    <property type="project" value="TreeGrafter"/>
</dbReference>
<feature type="compositionally biased region" description="Low complexity" evidence="2">
    <location>
        <begin position="60"/>
        <end position="75"/>
    </location>
</feature>
<protein>
    <recommendedName>
        <fullName evidence="1">Defective in cullin neddylation protein</fullName>
    </recommendedName>
</protein>
<feature type="compositionally biased region" description="Polar residues" evidence="2">
    <location>
        <begin position="49"/>
        <end position="59"/>
    </location>
</feature>
<proteinExistence type="predicted"/>
<dbReference type="Proteomes" id="UP001172155">
    <property type="component" value="Unassembled WGS sequence"/>
</dbReference>
<evidence type="ECO:0000313" key="4">
    <source>
        <dbReference type="EMBL" id="KAK0752722.1"/>
    </source>
</evidence>
<dbReference type="GO" id="GO:0031624">
    <property type="term" value="F:ubiquitin conjugating enzyme binding"/>
    <property type="evidence" value="ECO:0007669"/>
    <property type="project" value="TreeGrafter"/>
</dbReference>
<dbReference type="GO" id="GO:0097602">
    <property type="term" value="F:cullin family protein binding"/>
    <property type="evidence" value="ECO:0007669"/>
    <property type="project" value="TreeGrafter"/>
</dbReference>
<dbReference type="Gene3D" id="1.10.238.200">
    <property type="entry name" value="Cullin, PONY binding domain"/>
    <property type="match status" value="1"/>
</dbReference>
<feature type="compositionally biased region" description="Polar residues" evidence="2">
    <location>
        <begin position="28"/>
        <end position="38"/>
    </location>
</feature>
<comment type="function">
    <text evidence="1">Neddylation of cullins play an essential role in the regulation of SCF-type complexes activity.</text>
</comment>
<accession>A0AA40F824</accession>
<evidence type="ECO:0000313" key="5">
    <source>
        <dbReference type="Proteomes" id="UP001172155"/>
    </source>
</evidence>
<organism evidence="4 5">
    <name type="scientific">Schizothecium vesticola</name>
    <dbReference type="NCBI Taxonomy" id="314040"/>
    <lineage>
        <taxon>Eukaryota</taxon>
        <taxon>Fungi</taxon>
        <taxon>Dikarya</taxon>
        <taxon>Ascomycota</taxon>
        <taxon>Pezizomycotina</taxon>
        <taxon>Sordariomycetes</taxon>
        <taxon>Sordariomycetidae</taxon>
        <taxon>Sordariales</taxon>
        <taxon>Schizotheciaceae</taxon>
        <taxon>Schizothecium</taxon>
    </lineage>
</organism>
<keyword evidence="5" id="KW-1185">Reference proteome</keyword>
<dbReference type="PANTHER" id="PTHR12281:SF31">
    <property type="entry name" value="DCN1-LIKE PROTEIN 3"/>
    <property type="match status" value="1"/>
</dbReference>
<dbReference type="GO" id="GO:0000151">
    <property type="term" value="C:ubiquitin ligase complex"/>
    <property type="evidence" value="ECO:0007669"/>
    <property type="project" value="TreeGrafter"/>
</dbReference>
<dbReference type="PANTHER" id="PTHR12281">
    <property type="entry name" value="RP42 RELATED"/>
    <property type="match status" value="1"/>
</dbReference>
<dbReference type="Gene3D" id="1.10.238.10">
    <property type="entry name" value="EF-hand"/>
    <property type="match status" value="1"/>
</dbReference>
<name>A0AA40F824_9PEZI</name>
<dbReference type="EMBL" id="JAUKUD010000001">
    <property type="protein sequence ID" value="KAK0752722.1"/>
    <property type="molecule type" value="Genomic_DNA"/>
</dbReference>
<dbReference type="InterPro" id="IPR014764">
    <property type="entry name" value="DCN-prot"/>
</dbReference>
<reference evidence="4" key="1">
    <citation type="submission" date="2023-06" db="EMBL/GenBank/DDBJ databases">
        <title>Genome-scale phylogeny and comparative genomics of the fungal order Sordariales.</title>
        <authorList>
            <consortium name="Lawrence Berkeley National Laboratory"/>
            <person name="Hensen N."/>
            <person name="Bonometti L."/>
            <person name="Westerberg I."/>
            <person name="Brannstrom I.O."/>
            <person name="Guillou S."/>
            <person name="Cros-Aarteil S."/>
            <person name="Calhoun S."/>
            <person name="Haridas S."/>
            <person name="Kuo A."/>
            <person name="Mondo S."/>
            <person name="Pangilinan J."/>
            <person name="Riley R."/>
            <person name="LaButti K."/>
            <person name="Andreopoulos B."/>
            <person name="Lipzen A."/>
            <person name="Chen C."/>
            <person name="Yanf M."/>
            <person name="Daum C."/>
            <person name="Ng V."/>
            <person name="Clum A."/>
            <person name="Steindorff A."/>
            <person name="Ohm R."/>
            <person name="Martin F."/>
            <person name="Silar P."/>
            <person name="Natvig D."/>
            <person name="Lalanne C."/>
            <person name="Gautier V."/>
            <person name="Ament-velasquez S.L."/>
            <person name="Kruys A."/>
            <person name="Hutchinson M.I."/>
            <person name="Powell A.J."/>
            <person name="Barry K."/>
            <person name="Miller A.N."/>
            <person name="Grigoriev I.V."/>
            <person name="Debuchy R."/>
            <person name="Gladieux P."/>
            <person name="Thoren M.H."/>
            <person name="Johannesson H."/>
        </authorList>
    </citation>
    <scope>NUCLEOTIDE SEQUENCE</scope>
    <source>
        <strain evidence="4">SMH3187-1</strain>
    </source>
</reference>
<dbReference type="Pfam" id="PF03556">
    <property type="entry name" value="Cullin_binding"/>
    <property type="match status" value="1"/>
</dbReference>
<dbReference type="InterPro" id="IPR042460">
    <property type="entry name" value="DCN1-like_PONY"/>
</dbReference>
<sequence>MAAAATTVEPEESRVMFSRWFTSCFQARQERSALSSQKDSLHPAEGFSETESGASTFHLQHSPPRQQAPPQSQPHLRTAPGPSKPQPALRTKDPDMPKVPRKSKTPAARLGLTARPKKKSVFGSEMNLLLCLCRCCPHRSLTPSLDRYLNAGEPDDSAVQVEATLNDLFESLLNDQDIATDAKKQTMGAESLMAYIASLGANHTNYECFVVLDTVQADCLGQISRKGFVDGWKELALGRDRVQPTISSQKQYVRKCIEQVPRDAAYFKNLYQRAFLTGKEPAQRAVERDVAIAFWDMLFDPQIHPWRSAHVEWLTEWKDFLEAKWKRSVNRDMWSQTLLFATKTMEDETLGFWSEDQAWPGVIDDFVMWCREKGIAPEEKAKKDGGNGMEVDR</sequence>
<feature type="domain" description="DCUN1" evidence="3">
    <location>
        <begin position="160"/>
        <end position="371"/>
    </location>
</feature>
<evidence type="ECO:0000259" key="3">
    <source>
        <dbReference type="PROSITE" id="PS51229"/>
    </source>
</evidence>
<dbReference type="PROSITE" id="PS51229">
    <property type="entry name" value="DCUN1"/>
    <property type="match status" value="1"/>
</dbReference>
<gene>
    <name evidence="4" type="ORF">B0T18DRAFT_384910</name>
</gene>
<evidence type="ECO:0000256" key="2">
    <source>
        <dbReference type="SAM" id="MobiDB-lite"/>
    </source>
</evidence>
<dbReference type="GO" id="GO:0045116">
    <property type="term" value="P:protein neddylation"/>
    <property type="evidence" value="ECO:0007669"/>
    <property type="project" value="TreeGrafter"/>
</dbReference>